<organism evidence="2 3">
    <name type="scientific">Brevibacterium salitolerans</name>
    <dbReference type="NCBI Taxonomy" id="1403566"/>
    <lineage>
        <taxon>Bacteria</taxon>
        <taxon>Bacillati</taxon>
        <taxon>Actinomycetota</taxon>
        <taxon>Actinomycetes</taxon>
        <taxon>Micrococcales</taxon>
        <taxon>Brevibacteriaceae</taxon>
        <taxon>Brevibacterium</taxon>
    </lineage>
</organism>
<accession>A0ABN2WI82</accession>
<evidence type="ECO:0000313" key="2">
    <source>
        <dbReference type="EMBL" id="GAA2091714.1"/>
    </source>
</evidence>
<dbReference type="InterPro" id="IPR021441">
    <property type="entry name" value="DUF3090"/>
</dbReference>
<sequence length="188" mass="20545">MPAHVYDHQSPERFVVGTVGLPGERTFFLQATSAGRVDSFVLEKEQVEVLAERIDELLDLVRARSTGEHGVPPQPLPELEDNGGLVTPVDPEFRIGTMSMGWDTENHRLLLECFELTRADAESGSSSEPGDDGQERSVLRAMLPGPQAREFARRALQVVSAGRGECPLCHQPLDAAGHVCPRLNGVPR</sequence>
<reference evidence="2 3" key="1">
    <citation type="journal article" date="2019" name="Int. J. Syst. Evol. Microbiol.">
        <title>The Global Catalogue of Microorganisms (GCM) 10K type strain sequencing project: providing services to taxonomists for standard genome sequencing and annotation.</title>
        <authorList>
            <consortium name="The Broad Institute Genomics Platform"/>
            <consortium name="The Broad Institute Genome Sequencing Center for Infectious Disease"/>
            <person name="Wu L."/>
            <person name="Ma J."/>
        </authorList>
    </citation>
    <scope>NUCLEOTIDE SEQUENCE [LARGE SCALE GENOMIC DNA]</scope>
    <source>
        <strain evidence="2 3">JCM 15900</strain>
    </source>
</reference>
<name>A0ABN2WI82_9MICO</name>
<keyword evidence="3" id="KW-1185">Reference proteome</keyword>
<evidence type="ECO:0000313" key="3">
    <source>
        <dbReference type="Proteomes" id="UP001500984"/>
    </source>
</evidence>
<dbReference type="EMBL" id="BAAAPZ010000002">
    <property type="protein sequence ID" value="GAA2091714.1"/>
    <property type="molecule type" value="Genomic_DNA"/>
</dbReference>
<evidence type="ECO:0000256" key="1">
    <source>
        <dbReference type="SAM" id="MobiDB-lite"/>
    </source>
</evidence>
<dbReference type="Pfam" id="PF11290">
    <property type="entry name" value="DUF3090"/>
    <property type="match status" value="1"/>
</dbReference>
<gene>
    <name evidence="2" type="ORF">GCM10009823_09050</name>
</gene>
<dbReference type="RefSeq" id="WP_291798596.1">
    <property type="nucleotide sequence ID" value="NZ_BAAAPZ010000002.1"/>
</dbReference>
<proteinExistence type="predicted"/>
<comment type="caution">
    <text evidence="2">The sequence shown here is derived from an EMBL/GenBank/DDBJ whole genome shotgun (WGS) entry which is preliminary data.</text>
</comment>
<dbReference type="Proteomes" id="UP001500984">
    <property type="component" value="Unassembled WGS sequence"/>
</dbReference>
<feature type="region of interest" description="Disordered" evidence="1">
    <location>
        <begin position="66"/>
        <end position="85"/>
    </location>
</feature>
<dbReference type="NCBIfam" id="TIGR03847">
    <property type="entry name" value="conserved hypothetical protein"/>
    <property type="match status" value="1"/>
</dbReference>
<protein>
    <submittedName>
        <fullName evidence="2">DUF3090 domain-containing protein</fullName>
    </submittedName>
</protein>